<dbReference type="InterPro" id="IPR050336">
    <property type="entry name" value="Chromosome_partition/occlusion"/>
</dbReference>
<dbReference type="GO" id="GO:0003677">
    <property type="term" value="F:DNA binding"/>
    <property type="evidence" value="ECO:0007669"/>
    <property type="project" value="InterPro"/>
</dbReference>
<dbReference type="Gene3D" id="3.90.1530.30">
    <property type="match status" value="1"/>
</dbReference>
<reference evidence="3" key="1">
    <citation type="submission" date="2020-12" db="EMBL/GenBank/DDBJ databases">
        <title>Enhanced detection system for hospital associated transmission using whole genome sequencing surveillance.</title>
        <authorList>
            <person name="Harrison L.H."/>
            <person name="Van Tyne D."/>
            <person name="Marsh J.W."/>
            <person name="Griffith M.P."/>
            <person name="Snyder D.J."/>
            <person name="Cooper V.S."/>
            <person name="Mustapha M."/>
        </authorList>
    </citation>
    <scope>NUCLEOTIDE SEQUENCE</scope>
    <source>
        <strain evidence="3">PSB00042</strain>
    </source>
</reference>
<evidence type="ECO:0000256" key="1">
    <source>
        <dbReference type="ARBA" id="ARBA00006295"/>
    </source>
</evidence>
<accession>A0A8I1EAL0</accession>
<sequence length="316" mass="36526">MTPQERLRSRNKPSHMAAIEARNLEYQAQSNATNPEVADGEIVVKLHVTDIRPNPFQHRTSFDAEGISELTHSMKVNGQNQPIGVRKTRDGYEIIFGERRWRAAHGLEGQTVDAVIREVCDEEMNFICLSENRDRKKAYDYETYRGINNAIDQNQTPEVIMDRLNIDKTTYYKFLSFGSLPAQIREFVHNYPDAIQRNDSMQIVSAFKNMPEGSMDDAVKYTIELMQMYLDKKITSRGDIVKRLNAKFVQKKSRNREKVNQDFSLSYGNSKVGSMVQTPEELRFTVSKADLPKDKLDELHKYLAEFFKINQVENQA</sequence>
<dbReference type="RefSeq" id="WP_198746554.1">
    <property type="nucleotide sequence ID" value="NZ_JAEHTE010000002.1"/>
</dbReference>
<dbReference type="InterPro" id="IPR004437">
    <property type="entry name" value="ParB/RepB/Spo0J"/>
</dbReference>
<name>A0A8I1EAL0_PSEPU</name>
<evidence type="ECO:0000313" key="3">
    <source>
        <dbReference type="EMBL" id="MBI6882930.1"/>
    </source>
</evidence>
<dbReference type="PANTHER" id="PTHR33375">
    <property type="entry name" value="CHROMOSOME-PARTITIONING PROTEIN PARB-RELATED"/>
    <property type="match status" value="1"/>
</dbReference>
<dbReference type="GO" id="GO:0005694">
    <property type="term" value="C:chromosome"/>
    <property type="evidence" value="ECO:0007669"/>
    <property type="project" value="TreeGrafter"/>
</dbReference>
<dbReference type="SUPFAM" id="SSF109709">
    <property type="entry name" value="KorB DNA-binding domain-like"/>
    <property type="match status" value="1"/>
</dbReference>
<dbReference type="SUPFAM" id="SSF110849">
    <property type="entry name" value="ParB/Sulfiredoxin"/>
    <property type="match status" value="1"/>
</dbReference>
<gene>
    <name evidence="3" type="ORF">JEU22_03310</name>
</gene>
<dbReference type="InterPro" id="IPR003115">
    <property type="entry name" value="ParB_N"/>
</dbReference>
<dbReference type="AlphaFoldDB" id="A0A8I1EAL0"/>
<comment type="caution">
    <text evidence="3">The sequence shown here is derived from an EMBL/GenBank/DDBJ whole genome shotgun (WGS) entry which is preliminary data.</text>
</comment>
<dbReference type="Gene3D" id="1.10.10.2830">
    <property type="match status" value="1"/>
</dbReference>
<dbReference type="GO" id="GO:0007059">
    <property type="term" value="P:chromosome segregation"/>
    <property type="evidence" value="ECO:0007669"/>
    <property type="project" value="TreeGrafter"/>
</dbReference>
<evidence type="ECO:0000259" key="2">
    <source>
        <dbReference type="SMART" id="SM00470"/>
    </source>
</evidence>
<dbReference type="SMART" id="SM00470">
    <property type="entry name" value="ParB"/>
    <property type="match status" value="1"/>
</dbReference>
<comment type="similarity">
    <text evidence="1">Belongs to the ParB family.</text>
</comment>
<dbReference type="EMBL" id="JAEHTE010000002">
    <property type="protein sequence ID" value="MBI6882930.1"/>
    <property type="molecule type" value="Genomic_DNA"/>
</dbReference>
<dbReference type="InterPro" id="IPR036086">
    <property type="entry name" value="ParB/Sulfiredoxin_sf"/>
</dbReference>
<organism evidence="3 4">
    <name type="scientific">Pseudomonas putida</name>
    <name type="common">Arthrobacter siderocapsulatus</name>
    <dbReference type="NCBI Taxonomy" id="303"/>
    <lineage>
        <taxon>Bacteria</taxon>
        <taxon>Pseudomonadati</taxon>
        <taxon>Pseudomonadota</taxon>
        <taxon>Gammaproteobacteria</taxon>
        <taxon>Pseudomonadales</taxon>
        <taxon>Pseudomonadaceae</taxon>
        <taxon>Pseudomonas</taxon>
    </lineage>
</organism>
<evidence type="ECO:0000313" key="4">
    <source>
        <dbReference type="Proteomes" id="UP000637061"/>
    </source>
</evidence>
<dbReference type="Proteomes" id="UP000637061">
    <property type="component" value="Unassembled WGS sequence"/>
</dbReference>
<dbReference type="Pfam" id="PF02195">
    <property type="entry name" value="ParB_N"/>
    <property type="match status" value="1"/>
</dbReference>
<dbReference type="NCBIfam" id="TIGR00180">
    <property type="entry name" value="parB_part"/>
    <property type="match status" value="1"/>
</dbReference>
<proteinExistence type="inferred from homology"/>
<dbReference type="PANTHER" id="PTHR33375:SF1">
    <property type="entry name" value="CHROMOSOME-PARTITIONING PROTEIN PARB-RELATED"/>
    <property type="match status" value="1"/>
</dbReference>
<feature type="domain" description="ParB-like N-terminal" evidence="2">
    <location>
        <begin position="44"/>
        <end position="133"/>
    </location>
</feature>
<protein>
    <submittedName>
        <fullName evidence="3">ParB/RepB/Spo0J family partition protein</fullName>
    </submittedName>
</protein>